<proteinExistence type="predicted"/>
<sequence>MNGIDPFKPISKQLDVVLPQLTKHNDLLDKVLPFYIAVTAKLSGKTREEVLKYNMLALETIFGSEKAGKSPKELAESQFAYMTNIRVSEIFDKLPDIE</sequence>
<dbReference type="Proteomes" id="UP000581425">
    <property type="component" value="Chromosome"/>
</dbReference>
<organism evidence="1 3">
    <name type="scientific">Escherichia coli</name>
    <dbReference type="NCBI Taxonomy" id="562"/>
    <lineage>
        <taxon>Bacteria</taxon>
        <taxon>Pseudomonadati</taxon>
        <taxon>Pseudomonadota</taxon>
        <taxon>Gammaproteobacteria</taxon>
        <taxon>Enterobacterales</taxon>
        <taxon>Enterobacteriaceae</taxon>
        <taxon>Escherichia</taxon>
    </lineage>
</organism>
<reference evidence="2 3" key="2">
    <citation type="submission" date="2020-10" db="EMBL/GenBank/DDBJ databases">
        <title>Analysis of Genomes of Bacterial Isolates from Lameness Outbreaks in Broilers.</title>
        <authorList>
            <person name="Rhoads D."/>
            <person name="Ekesi N.S."/>
        </authorList>
    </citation>
    <scope>NUCLEOTIDE SEQUENCE [LARGE SCALE GENOMIC DNA]</scope>
    <source>
        <strain evidence="2 3">1409</strain>
    </source>
</reference>
<evidence type="ECO:0000313" key="2">
    <source>
        <dbReference type="EMBL" id="QOY32201.1"/>
    </source>
</evidence>
<dbReference type="AlphaFoldDB" id="A0A0L6PGK1"/>
<name>A0A0L6PGK1_ECOLX</name>
<dbReference type="Proteomes" id="UP000581425">
    <property type="component" value="Unassembled WGS sequence"/>
</dbReference>
<gene>
    <name evidence="2" type="ORF">FOI11_005315</name>
    <name evidence="1" type="ORF">FOI11_12285</name>
</gene>
<dbReference type="RefSeq" id="WP_001013163.1">
    <property type="nucleotide sequence ID" value="NZ_AP021891.1"/>
</dbReference>
<accession>A0A0L6PGK1</accession>
<protein>
    <submittedName>
        <fullName evidence="1">Uncharacterized protein</fullName>
    </submittedName>
</protein>
<dbReference type="EMBL" id="JACGTG010000001">
    <property type="protein sequence ID" value="MBA6240763.1"/>
    <property type="molecule type" value="Genomic_DNA"/>
</dbReference>
<reference evidence="1 3" key="1">
    <citation type="submission" date="2020-07" db="EMBL/GenBank/DDBJ databases">
        <title>Analysis of Genomes of Bacterial Isolates from Lameness Outbreaks in Broilers.</title>
        <authorList>
            <person name="Ekesi N.S."/>
            <person name="Alrubaye A."/>
            <person name="Rhoads D."/>
        </authorList>
    </citation>
    <scope>NUCLEOTIDE SEQUENCE [LARGE SCALE GENOMIC DNA]</scope>
    <source>
        <strain evidence="1 3">1409</strain>
    </source>
</reference>
<evidence type="ECO:0000313" key="1">
    <source>
        <dbReference type="EMBL" id="MBA6240763.1"/>
    </source>
</evidence>
<dbReference type="EMBL" id="CP063369">
    <property type="protein sequence ID" value="QOY32201.1"/>
    <property type="molecule type" value="Genomic_DNA"/>
</dbReference>
<evidence type="ECO:0000313" key="3">
    <source>
        <dbReference type="Proteomes" id="UP000581425"/>
    </source>
</evidence>